<keyword evidence="4" id="KW-0677">Repeat</keyword>
<proteinExistence type="inferred from homology"/>
<organism evidence="8 9">
    <name type="scientific">Polarella glacialis</name>
    <name type="common">Dinoflagellate</name>
    <dbReference type="NCBI Taxonomy" id="89957"/>
    <lineage>
        <taxon>Eukaryota</taxon>
        <taxon>Sar</taxon>
        <taxon>Alveolata</taxon>
        <taxon>Dinophyceae</taxon>
        <taxon>Suessiales</taxon>
        <taxon>Suessiaceae</taxon>
        <taxon>Polarella</taxon>
    </lineage>
</organism>
<dbReference type="EMBL" id="CAJNNW010026833">
    <property type="protein sequence ID" value="CAE8688003.1"/>
    <property type="molecule type" value="Genomic_DNA"/>
</dbReference>
<dbReference type="AlphaFoldDB" id="A0A813JW22"/>
<evidence type="ECO:0000256" key="4">
    <source>
        <dbReference type="ARBA" id="ARBA00022737"/>
    </source>
</evidence>
<dbReference type="PANTHER" id="PTHR12226">
    <property type="entry name" value="MANNOSE-P-DOLICHOL UTILIZATION DEFECT 1 LEC35 -RELATED"/>
    <property type="match status" value="1"/>
</dbReference>
<evidence type="ECO:0000256" key="5">
    <source>
        <dbReference type="ARBA" id="ARBA00022989"/>
    </source>
</evidence>
<keyword evidence="2" id="KW-0813">Transport</keyword>
<evidence type="ECO:0000313" key="9">
    <source>
        <dbReference type="Proteomes" id="UP000626109"/>
    </source>
</evidence>
<sequence>MDLASLFATWLNYAVIGGACVVKVPQIAIIVKSRSAEGLSEVSAAMDAIAAFLFTYYNVIKRYPFSTWGEVALISIQGSTCEDDGWDWQAGIEFPHSLQSRPQQPFAEYARDSSDGTDCDISPTANRVKQKAWTYRPAVGSHIPPPISR</sequence>
<comment type="caution">
    <text evidence="8">The sequence shown here is derived from an EMBL/GenBank/DDBJ whole genome shotgun (WGS) entry which is preliminary data.</text>
</comment>
<evidence type="ECO:0000256" key="1">
    <source>
        <dbReference type="ARBA" id="ARBA00004141"/>
    </source>
</evidence>
<gene>
    <name evidence="8" type="ORF">PGLA2088_LOCUS25716</name>
</gene>
<evidence type="ECO:0000313" key="8">
    <source>
        <dbReference type="EMBL" id="CAE8688003.1"/>
    </source>
</evidence>
<dbReference type="GO" id="GO:0016020">
    <property type="term" value="C:membrane"/>
    <property type="evidence" value="ECO:0007669"/>
    <property type="project" value="UniProtKB-SubCell"/>
</dbReference>
<dbReference type="Gene3D" id="1.20.1280.290">
    <property type="match status" value="1"/>
</dbReference>
<dbReference type="InterPro" id="IPR006603">
    <property type="entry name" value="PQ-loop_rpt"/>
</dbReference>
<accession>A0A813JW22</accession>
<evidence type="ECO:0000256" key="3">
    <source>
        <dbReference type="ARBA" id="ARBA00022692"/>
    </source>
</evidence>
<name>A0A813JW22_POLGL</name>
<keyword evidence="3" id="KW-0812">Transmembrane</keyword>
<dbReference type="Pfam" id="PF04193">
    <property type="entry name" value="PQ-loop"/>
    <property type="match status" value="1"/>
</dbReference>
<keyword evidence="6" id="KW-0472">Membrane</keyword>
<comment type="subcellular location">
    <subcellularLocation>
        <location evidence="1">Membrane</location>
        <topology evidence="1">Multi-pass membrane protein</topology>
    </subcellularLocation>
</comment>
<protein>
    <submittedName>
        <fullName evidence="8">Uncharacterized protein</fullName>
    </submittedName>
</protein>
<comment type="similarity">
    <text evidence="7">Belongs to the MPDU1 (TC 2.A.43.3) family.</text>
</comment>
<dbReference type="PANTHER" id="PTHR12226:SF2">
    <property type="entry name" value="MANNOSE-P-DOLICHOL UTILIZATION DEFECT 1 PROTEIN"/>
    <property type="match status" value="1"/>
</dbReference>
<keyword evidence="5" id="KW-1133">Transmembrane helix</keyword>
<evidence type="ECO:0000256" key="7">
    <source>
        <dbReference type="ARBA" id="ARBA00038475"/>
    </source>
</evidence>
<evidence type="ECO:0000256" key="2">
    <source>
        <dbReference type="ARBA" id="ARBA00022448"/>
    </source>
</evidence>
<evidence type="ECO:0000256" key="6">
    <source>
        <dbReference type="ARBA" id="ARBA00023136"/>
    </source>
</evidence>
<dbReference type="Proteomes" id="UP000626109">
    <property type="component" value="Unassembled WGS sequence"/>
</dbReference>
<reference evidence="8" key="1">
    <citation type="submission" date="2021-02" db="EMBL/GenBank/DDBJ databases">
        <authorList>
            <person name="Dougan E. K."/>
            <person name="Rhodes N."/>
            <person name="Thang M."/>
            <person name="Chan C."/>
        </authorList>
    </citation>
    <scope>NUCLEOTIDE SEQUENCE</scope>
</reference>
<dbReference type="InterPro" id="IPR016817">
    <property type="entry name" value="MannP-dilichol_defect-1"/>
</dbReference>